<dbReference type="Pfam" id="PF00450">
    <property type="entry name" value="Peptidase_S10"/>
    <property type="match status" value="1"/>
</dbReference>
<keyword evidence="2" id="KW-0121">Carboxypeptidase</keyword>
<comment type="similarity">
    <text evidence="1">Belongs to the peptidase S10 family.</text>
</comment>
<evidence type="ECO:0000256" key="6">
    <source>
        <dbReference type="ARBA" id="ARBA00023180"/>
    </source>
</evidence>
<keyword evidence="6" id="KW-0325">Glycoprotein</keyword>
<dbReference type="EMBL" id="JBEUOH010000011">
    <property type="protein sequence ID" value="KAL0881658.1"/>
    <property type="molecule type" value="Genomic_DNA"/>
</dbReference>
<evidence type="ECO:0000256" key="7">
    <source>
        <dbReference type="SAM" id="SignalP"/>
    </source>
</evidence>
<protein>
    <recommendedName>
        <fullName evidence="10">Serine carboxypeptidase</fullName>
    </recommendedName>
</protein>
<dbReference type="PANTHER" id="PTHR11802:SF3">
    <property type="entry name" value="RETINOID-INDUCIBLE SERINE CARBOXYPEPTIDASE"/>
    <property type="match status" value="1"/>
</dbReference>
<keyword evidence="5" id="KW-0378">Hydrolase</keyword>
<dbReference type="PRINTS" id="PR00724">
    <property type="entry name" value="CRBOXYPTASEC"/>
</dbReference>
<evidence type="ECO:0000256" key="3">
    <source>
        <dbReference type="ARBA" id="ARBA00022670"/>
    </source>
</evidence>
<proteinExistence type="inferred from homology"/>
<keyword evidence="4 7" id="KW-0732">Signal</keyword>
<evidence type="ECO:0008006" key="10">
    <source>
        <dbReference type="Google" id="ProtNLM"/>
    </source>
</evidence>
<reference evidence="8 9" key="1">
    <citation type="submission" date="2024-06" db="EMBL/GenBank/DDBJ databases">
        <title>A chromosome-level genome assembly of beet webworm, Loxostege sticticalis.</title>
        <authorList>
            <person name="Zhang Y."/>
        </authorList>
    </citation>
    <scope>NUCLEOTIDE SEQUENCE [LARGE SCALE GENOMIC DNA]</scope>
    <source>
        <strain evidence="8">AQ026</strain>
        <tissue evidence="8">Whole body</tissue>
    </source>
</reference>
<dbReference type="Gene3D" id="3.40.50.1820">
    <property type="entry name" value="alpha/beta hydrolase"/>
    <property type="match status" value="1"/>
</dbReference>
<comment type="caution">
    <text evidence="8">The sequence shown here is derived from an EMBL/GenBank/DDBJ whole genome shotgun (WGS) entry which is preliminary data.</text>
</comment>
<evidence type="ECO:0000256" key="1">
    <source>
        <dbReference type="ARBA" id="ARBA00009431"/>
    </source>
</evidence>
<dbReference type="InterPro" id="IPR029058">
    <property type="entry name" value="AB_hydrolase_fold"/>
</dbReference>
<dbReference type="Proteomes" id="UP001549920">
    <property type="component" value="Unassembled WGS sequence"/>
</dbReference>
<feature type="signal peptide" evidence="7">
    <location>
        <begin position="1"/>
        <end position="16"/>
    </location>
</feature>
<keyword evidence="9" id="KW-1185">Reference proteome</keyword>
<dbReference type="InterPro" id="IPR001563">
    <property type="entry name" value="Peptidase_S10"/>
</dbReference>
<evidence type="ECO:0000256" key="5">
    <source>
        <dbReference type="ARBA" id="ARBA00022801"/>
    </source>
</evidence>
<dbReference type="SUPFAM" id="SSF53474">
    <property type="entry name" value="alpha/beta-Hydrolases"/>
    <property type="match status" value="1"/>
</dbReference>
<organism evidence="8 9">
    <name type="scientific">Loxostege sticticalis</name>
    <name type="common">Beet webworm moth</name>
    <dbReference type="NCBI Taxonomy" id="481309"/>
    <lineage>
        <taxon>Eukaryota</taxon>
        <taxon>Metazoa</taxon>
        <taxon>Ecdysozoa</taxon>
        <taxon>Arthropoda</taxon>
        <taxon>Hexapoda</taxon>
        <taxon>Insecta</taxon>
        <taxon>Pterygota</taxon>
        <taxon>Neoptera</taxon>
        <taxon>Endopterygota</taxon>
        <taxon>Lepidoptera</taxon>
        <taxon>Glossata</taxon>
        <taxon>Ditrysia</taxon>
        <taxon>Pyraloidea</taxon>
        <taxon>Crambidae</taxon>
        <taxon>Pyraustinae</taxon>
        <taxon>Loxostege</taxon>
    </lineage>
</organism>
<accession>A0ABR3HYW6</accession>
<feature type="chain" id="PRO_5047207991" description="Serine carboxypeptidase" evidence="7">
    <location>
        <begin position="17"/>
        <end position="424"/>
    </location>
</feature>
<name>A0ABR3HYW6_LOXSC</name>
<evidence type="ECO:0000256" key="2">
    <source>
        <dbReference type="ARBA" id="ARBA00022645"/>
    </source>
</evidence>
<keyword evidence="3" id="KW-0645">Protease</keyword>
<evidence type="ECO:0000313" key="8">
    <source>
        <dbReference type="EMBL" id="KAL0881658.1"/>
    </source>
</evidence>
<dbReference type="PANTHER" id="PTHR11802">
    <property type="entry name" value="SERINE PROTEASE FAMILY S10 SERINE CARBOXYPEPTIDASE"/>
    <property type="match status" value="1"/>
</dbReference>
<evidence type="ECO:0000313" key="9">
    <source>
        <dbReference type="Proteomes" id="UP001549920"/>
    </source>
</evidence>
<gene>
    <name evidence="8" type="ORF">ABMA27_001478</name>
</gene>
<sequence>MNVILMLTALLGLVGADVFYEEYNPYTEALSDHPWKSEQKYVEVRPGAFMFYWLYYADGTSSGADRKPLIIWVQGGPGLAASGIANFMEIGPLNINMQPRNHTWVKGRNVLLIDHPVGTGFSYVTDKSLLVKSDRMMATDLSKTIKAFFRTHKEFRKTPTYLFSQSYGGKLCPRLAYYLHTAIEKKRLKMNFKGIGIGSGFVSPKESVLAIPDFLYNMGAIDQHTFLKCNVAALKVAEFVDQRNYTAALQWDSILQKTVFDESGMTLNFNNINQVDFETMVRNLDSKINNYVKPTLNIVSQRIDYKHMSDEVFENMRPSMFVPSTKFLEILLNKTELNIAVYNGNLDIITPLAGASNWVHNLKWHGAEEFKTAERIKINGYRTGFYKKARRFSFWWVFGSGHWVPEDNPVAMEQILEHVMASEE</sequence>
<evidence type="ECO:0000256" key="4">
    <source>
        <dbReference type="ARBA" id="ARBA00022729"/>
    </source>
</evidence>